<dbReference type="Pfam" id="PF24305">
    <property type="entry name" value="P8"/>
    <property type="match status" value="1"/>
</dbReference>
<organism evidence="1 2">
    <name type="scientific">Lentilactobacillus parafarraginis DSM 18390 = JCM 14109</name>
    <dbReference type="NCBI Taxonomy" id="1423786"/>
    <lineage>
        <taxon>Bacteria</taxon>
        <taxon>Bacillati</taxon>
        <taxon>Bacillota</taxon>
        <taxon>Bacilli</taxon>
        <taxon>Lactobacillales</taxon>
        <taxon>Lactobacillaceae</taxon>
        <taxon>Lentilactobacillus</taxon>
    </lineage>
</organism>
<dbReference type="InterPro" id="IPR056216">
    <property type="entry name" value="P8-like"/>
</dbReference>
<dbReference type="EMBL" id="AZFZ01000010">
    <property type="protein sequence ID" value="KRM44701.1"/>
    <property type="molecule type" value="Genomic_DNA"/>
</dbReference>
<proteinExistence type="predicted"/>
<dbReference type="RefSeq" id="WP_054733265.1">
    <property type="nucleotide sequence ID" value="NZ_AZFZ01000010.1"/>
</dbReference>
<dbReference type="AlphaFoldDB" id="A0A0R1YR33"/>
<reference evidence="1 2" key="1">
    <citation type="journal article" date="2015" name="Genome Announc.">
        <title>Expanding the biotechnology potential of lactobacilli through comparative genomics of 213 strains and associated genera.</title>
        <authorList>
            <person name="Sun Z."/>
            <person name="Harris H.M."/>
            <person name="McCann A."/>
            <person name="Guo C."/>
            <person name="Argimon S."/>
            <person name="Zhang W."/>
            <person name="Yang X."/>
            <person name="Jeffery I.B."/>
            <person name="Cooney J.C."/>
            <person name="Kagawa T.F."/>
            <person name="Liu W."/>
            <person name="Song Y."/>
            <person name="Salvetti E."/>
            <person name="Wrobel A."/>
            <person name="Rasinkangas P."/>
            <person name="Parkhill J."/>
            <person name="Rea M.C."/>
            <person name="O'Sullivan O."/>
            <person name="Ritari J."/>
            <person name="Douillard F.P."/>
            <person name="Paul Ross R."/>
            <person name="Yang R."/>
            <person name="Briner A.E."/>
            <person name="Felis G.E."/>
            <person name="de Vos W.M."/>
            <person name="Barrangou R."/>
            <person name="Klaenhammer T.R."/>
            <person name="Caufield P.W."/>
            <person name="Cui Y."/>
            <person name="Zhang H."/>
            <person name="O'Toole P.W."/>
        </authorList>
    </citation>
    <scope>NUCLEOTIDE SEQUENCE [LARGE SCALE GENOMIC DNA]</scope>
    <source>
        <strain evidence="1 2">DSM 18390</strain>
    </source>
</reference>
<evidence type="ECO:0000313" key="2">
    <source>
        <dbReference type="Proteomes" id="UP000051010"/>
    </source>
</evidence>
<accession>A0A0R1YR33</accession>
<dbReference type="Proteomes" id="UP000051010">
    <property type="component" value="Unassembled WGS sequence"/>
</dbReference>
<protein>
    <submittedName>
        <fullName evidence="1">Uncharacterized protein</fullName>
    </submittedName>
</protein>
<evidence type="ECO:0000313" key="1">
    <source>
        <dbReference type="EMBL" id="KRM44701.1"/>
    </source>
</evidence>
<comment type="caution">
    <text evidence="1">The sequence shown here is derived from an EMBL/GenBank/DDBJ whole genome shotgun (WGS) entry which is preliminary data.</text>
</comment>
<sequence>MAEDLEEKPGAESPLLNKHMNEAFDWSDSKLPVRDALWDYYMENNDHDTMKTGKDMEKYMDMSTDDLKADVEKLLKK</sequence>
<gene>
    <name evidence="1" type="ORF">FD47_GL000156</name>
</gene>
<name>A0A0R1YR33_9LACO</name>
<dbReference type="PATRIC" id="fig|1423786.4.peg.156"/>